<keyword evidence="1 3" id="KW-0413">Isomerase</keyword>
<dbReference type="EC" id="5.1.3.14" evidence="3"/>
<reference evidence="3 4" key="1">
    <citation type="submission" date="2020-10" db="EMBL/GenBank/DDBJ databases">
        <title>Connecting structure to function with the recovery of over 1000 high-quality activated sludge metagenome-assembled genomes encoding full-length rRNA genes using long-read sequencing.</title>
        <authorList>
            <person name="Singleton C.M."/>
            <person name="Petriglieri F."/>
            <person name="Kristensen J.M."/>
            <person name="Kirkegaard R.H."/>
            <person name="Michaelsen T.Y."/>
            <person name="Andersen M.H."/>
            <person name="Karst S.M."/>
            <person name="Dueholm M.S."/>
            <person name="Nielsen P.H."/>
            <person name="Albertsen M."/>
        </authorList>
    </citation>
    <scope>NUCLEOTIDE SEQUENCE [LARGE SCALE GENOMIC DNA]</scope>
    <source>
        <strain evidence="3">Ribe_18-Q3-R11-54_MAXAC.273</strain>
    </source>
</reference>
<protein>
    <submittedName>
        <fullName evidence="3">UDP-N-acetylglucosamine 2-epimerase (Non-hydrolyzing)</fullName>
        <ecNumber evidence="3">5.1.3.14</ecNumber>
    </submittedName>
</protein>
<evidence type="ECO:0000256" key="1">
    <source>
        <dbReference type="RuleBase" id="RU003513"/>
    </source>
</evidence>
<comment type="caution">
    <text evidence="3">The sequence shown here is derived from an EMBL/GenBank/DDBJ whole genome shotgun (WGS) entry which is preliminary data.</text>
</comment>
<dbReference type="InterPro" id="IPR029767">
    <property type="entry name" value="WecB-like"/>
</dbReference>
<evidence type="ECO:0000259" key="2">
    <source>
        <dbReference type="Pfam" id="PF02350"/>
    </source>
</evidence>
<dbReference type="InterPro" id="IPR003331">
    <property type="entry name" value="UDP_GlcNAc_Epimerase_2_dom"/>
</dbReference>
<organism evidence="3 4">
    <name type="scientific">Candidatus Opimibacter skivensis</name>
    <dbReference type="NCBI Taxonomy" id="2982028"/>
    <lineage>
        <taxon>Bacteria</taxon>
        <taxon>Pseudomonadati</taxon>
        <taxon>Bacteroidota</taxon>
        <taxon>Saprospiria</taxon>
        <taxon>Saprospirales</taxon>
        <taxon>Saprospiraceae</taxon>
        <taxon>Candidatus Opimibacter</taxon>
    </lineage>
</organism>
<dbReference type="Proteomes" id="UP000808337">
    <property type="component" value="Unassembled WGS sequence"/>
</dbReference>
<gene>
    <name evidence="3" type="primary">wecB</name>
    <name evidence="3" type="ORF">IPP15_08760</name>
</gene>
<dbReference type="EMBL" id="JADKGY010000006">
    <property type="protein sequence ID" value="MBK9982501.1"/>
    <property type="molecule type" value="Genomic_DNA"/>
</dbReference>
<dbReference type="PANTHER" id="PTHR43174:SF1">
    <property type="entry name" value="UDP-N-ACETYLGLUCOSAMINE 2-EPIMERASE"/>
    <property type="match status" value="1"/>
</dbReference>
<comment type="similarity">
    <text evidence="1">Belongs to the UDP-N-acetylglucosamine 2-epimerase family.</text>
</comment>
<evidence type="ECO:0000313" key="3">
    <source>
        <dbReference type="EMBL" id="MBK9982501.1"/>
    </source>
</evidence>
<evidence type="ECO:0000313" key="4">
    <source>
        <dbReference type="Proteomes" id="UP000808337"/>
    </source>
</evidence>
<accession>A0A9D7SUH0</accession>
<name>A0A9D7SUH0_9BACT</name>
<dbReference type="CDD" id="cd03786">
    <property type="entry name" value="GTB_UDP-GlcNAc_2-Epimerase"/>
    <property type="match status" value="1"/>
</dbReference>
<dbReference type="NCBIfam" id="TIGR00236">
    <property type="entry name" value="wecB"/>
    <property type="match status" value="1"/>
</dbReference>
<dbReference type="Gene3D" id="3.40.50.2000">
    <property type="entry name" value="Glycogen Phosphorylase B"/>
    <property type="match status" value="2"/>
</dbReference>
<dbReference type="AlphaFoldDB" id="A0A9D7SUH0"/>
<feature type="domain" description="UDP-N-acetylglucosamine 2-epimerase" evidence="2">
    <location>
        <begin position="22"/>
        <end position="354"/>
    </location>
</feature>
<sequence>MKIVTVIGARPQFVKASGVSRALSKYNGVEEIIIHTGQHFDQNMSDIFFSELDLKAPDYHLGIHGLSHGALTGRMMEQIEILLKEIKPDVVNVYGDTDSTLAAALAAAKLHIPVAHVEAGLRSFNRMMPEEINRVMTDHISDLLFTPTDTADQNLKAEGIADDKIFQVGDVMYDASLYYAEKAHATSVLMQKLNLKPKEFYLATIHRPQNTDTPDALRLICNVLDEVAKNVKVILPVHPRTRIKMQEFGISLKNVIGIEPVGYLDMIELESQSALIITDSGGVQKEAYFHRVPCVTLRSETEWVELVEHHWNIVLSPSEEIDMVSAIHHQAGVIGDNVQLYGSGKASEKVAEVLINK</sequence>
<proteinExistence type="inferred from homology"/>
<dbReference type="GO" id="GO:0008761">
    <property type="term" value="F:UDP-N-acetylglucosamine 2-epimerase activity"/>
    <property type="evidence" value="ECO:0007669"/>
    <property type="project" value="UniProtKB-EC"/>
</dbReference>
<dbReference type="Pfam" id="PF02350">
    <property type="entry name" value="Epimerase_2"/>
    <property type="match status" value="1"/>
</dbReference>
<dbReference type="PANTHER" id="PTHR43174">
    <property type="entry name" value="UDP-N-ACETYLGLUCOSAMINE 2-EPIMERASE"/>
    <property type="match status" value="1"/>
</dbReference>
<dbReference type="SUPFAM" id="SSF53756">
    <property type="entry name" value="UDP-Glycosyltransferase/glycogen phosphorylase"/>
    <property type="match status" value="1"/>
</dbReference>